<evidence type="ECO:0000313" key="1">
    <source>
        <dbReference type="EMBL" id="KAI3807945.1"/>
    </source>
</evidence>
<proteinExistence type="predicted"/>
<name>A0ACB9IIX5_9ASTR</name>
<reference evidence="2" key="1">
    <citation type="journal article" date="2022" name="Mol. Ecol. Resour.">
        <title>The genomes of chicory, endive, great burdock and yacon provide insights into Asteraceae palaeo-polyploidization history and plant inulin production.</title>
        <authorList>
            <person name="Fan W."/>
            <person name="Wang S."/>
            <person name="Wang H."/>
            <person name="Wang A."/>
            <person name="Jiang F."/>
            <person name="Liu H."/>
            <person name="Zhao H."/>
            <person name="Xu D."/>
            <person name="Zhang Y."/>
        </authorList>
    </citation>
    <scope>NUCLEOTIDE SEQUENCE [LARGE SCALE GENOMIC DNA]</scope>
    <source>
        <strain evidence="2">cv. Yunnan</strain>
    </source>
</reference>
<accession>A0ACB9IIX5</accession>
<dbReference type="Proteomes" id="UP001056120">
    <property type="component" value="Linkage Group LG08"/>
</dbReference>
<dbReference type="EMBL" id="CM042025">
    <property type="protein sequence ID" value="KAI3807945.1"/>
    <property type="molecule type" value="Genomic_DNA"/>
</dbReference>
<organism evidence="1 2">
    <name type="scientific">Smallanthus sonchifolius</name>
    <dbReference type="NCBI Taxonomy" id="185202"/>
    <lineage>
        <taxon>Eukaryota</taxon>
        <taxon>Viridiplantae</taxon>
        <taxon>Streptophyta</taxon>
        <taxon>Embryophyta</taxon>
        <taxon>Tracheophyta</taxon>
        <taxon>Spermatophyta</taxon>
        <taxon>Magnoliopsida</taxon>
        <taxon>eudicotyledons</taxon>
        <taxon>Gunneridae</taxon>
        <taxon>Pentapetalae</taxon>
        <taxon>asterids</taxon>
        <taxon>campanulids</taxon>
        <taxon>Asterales</taxon>
        <taxon>Asteraceae</taxon>
        <taxon>Asteroideae</taxon>
        <taxon>Heliantheae alliance</taxon>
        <taxon>Millerieae</taxon>
        <taxon>Smallanthus</taxon>
    </lineage>
</organism>
<protein>
    <submittedName>
        <fullName evidence="1">Uncharacterized protein</fullName>
    </submittedName>
</protein>
<evidence type="ECO:0000313" key="2">
    <source>
        <dbReference type="Proteomes" id="UP001056120"/>
    </source>
</evidence>
<reference evidence="1 2" key="2">
    <citation type="journal article" date="2022" name="Mol. Ecol. Resour.">
        <title>The genomes of chicory, endive, great burdock and yacon provide insights into Asteraceae paleo-polyploidization history and plant inulin production.</title>
        <authorList>
            <person name="Fan W."/>
            <person name="Wang S."/>
            <person name="Wang H."/>
            <person name="Wang A."/>
            <person name="Jiang F."/>
            <person name="Liu H."/>
            <person name="Zhao H."/>
            <person name="Xu D."/>
            <person name="Zhang Y."/>
        </authorList>
    </citation>
    <scope>NUCLEOTIDE SEQUENCE [LARGE SCALE GENOMIC DNA]</scope>
    <source>
        <strain evidence="2">cv. Yunnan</strain>
        <tissue evidence="1">Leaves</tissue>
    </source>
</reference>
<sequence>MHVRPRMIVAKIMNAGYYWPGMHMDAVKELRKCKACQRHAPRTISLKNNLIPVSTTWPFQKWATDIVGPFQKAPGQVERANRSLVDRIKARLDQWGHSWVEELQHVLWAYRTSPKTSNGETPFSLTYGSKAVIPTEIGVPSTRFLMASKNDNSQEIHINLDLLDERREEAALKESIYKKKLEKY</sequence>
<comment type="caution">
    <text evidence="1">The sequence shown here is derived from an EMBL/GenBank/DDBJ whole genome shotgun (WGS) entry which is preliminary data.</text>
</comment>
<keyword evidence="2" id="KW-1185">Reference proteome</keyword>
<gene>
    <name evidence="1" type="ORF">L1987_23883</name>
</gene>